<dbReference type="InterPro" id="IPR020103">
    <property type="entry name" value="PsdUridine_synth_cat_dom_sf"/>
</dbReference>
<dbReference type="PANTHER" id="PTHR21600:SF91">
    <property type="entry name" value="DUAL-SPECIFICITY RNA PSEUDOURIDINE SYNTHASE RLUA"/>
    <property type="match status" value="1"/>
</dbReference>
<dbReference type="OrthoDB" id="9807829at2"/>
<evidence type="ECO:0000256" key="2">
    <source>
        <dbReference type="ARBA" id="ARBA00022552"/>
    </source>
</evidence>
<keyword evidence="2" id="KW-0698">rRNA processing</keyword>
<accession>A0YGE0</accession>
<evidence type="ECO:0000256" key="12">
    <source>
        <dbReference type="ARBA" id="ARBA00042372"/>
    </source>
</evidence>
<dbReference type="PROSITE" id="PS01129">
    <property type="entry name" value="PSI_RLU"/>
    <property type="match status" value="1"/>
</dbReference>
<dbReference type="GO" id="GO:0160142">
    <property type="term" value="F:23S rRNA pseudouridine(746) synthase activity"/>
    <property type="evidence" value="ECO:0007669"/>
    <property type="project" value="UniProtKB-EC"/>
</dbReference>
<comment type="caution">
    <text evidence="17">The sequence shown here is derived from an EMBL/GenBank/DDBJ whole genome shotgun (WGS) entry which is preliminary data.</text>
</comment>
<evidence type="ECO:0000256" key="4">
    <source>
        <dbReference type="ARBA" id="ARBA00023235"/>
    </source>
</evidence>
<dbReference type="EC" id="5.4.99.29" evidence="9"/>
<dbReference type="STRING" id="247633.GP2143_11352"/>
<dbReference type="eggNOG" id="COG0564">
    <property type="taxonomic scope" value="Bacteria"/>
</dbReference>
<keyword evidence="18" id="KW-1185">Reference proteome</keyword>
<comment type="catalytic activity">
    <reaction evidence="6">
        <text>uridine(746) in 23S rRNA = pseudouridine(746) in 23S rRNA</text>
        <dbReference type="Rhea" id="RHEA:42548"/>
        <dbReference type="Rhea" id="RHEA-COMP:10109"/>
        <dbReference type="Rhea" id="RHEA-COMP:10110"/>
        <dbReference type="ChEBI" id="CHEBI:65314"/>
        <dbReference type="ChEBI" id="CHEBI:65315"/>
        <dbReference type="EC" id="5.4.99.29"/>
    </reaction>
</comment>
<dbReference type="EC" id="5.4.99.28" evidence="8"/>
<reference evidence="17 18" key="1">
    <citation type="journal article" date="2010" name="J. Bacteriol.">
        <title>Genome sequence of the oligotrophic marine Gammaproteobacterium HTCC2143, isolated from the Oregon Coast.</title>
        <authorList>
            <person name="Oh H.M."/>
            <person name="Kang I."/>
            <person name="Ferriera S."/>
            <person name="Giovannoni S.J."/>
            <person name="Cho J.C."/>
        </authorList>
    </citation>
    <scope>NUCLEOTIDE SEQUENCE [LARGE SCALE GENOMIC DNA]</scope>
    <source>
        <strain evidence="17 18">HTCC2143</strain>
    </source>
</reference>
<comment type="function">
    <text evidence="7">Dual specificity enzyme that catalyzes the synthesis of pseudouridine from uracil-746 in 23S ribosomal RNA and from uracil-32 in the anticodon stem and loop of transfer RNAs.</text>
</comment>
<dbReference type="GO" id="GO:0003723">
    <property type="term" value="F:RNA binding"/>
    <property type="evidence" value="ECO:0007669"/>
    <property type="project" value="InterPro"/>
</dbReference>
<dbReference type="PANTHER" id="PTHR21600">
    <property type="entry name" value="MITOCHONDRIAL RNA PSEUDOURIDINE SYNTHASE"/>
    <property type="match status" value="1"/>
</dbReference>
<dbReference type="SUPFAM" id="SSF55120">
    <property type="entry name" value="Pseudouridine synthase"/>
    <property type="match status" value="1"/>
</dbReference>
<evidence type="ECO:0000256" key="11">
    <source>
        <dbReference type="ARBA" id="ARBA00041266"/>
    </source>
</evidence>
<feature type="domain" description="Pseudouridine synthase RsuA/RluA-like" evidence="16">
    <location>
        <begin position="23"/>
        <end position="170"/>
    </location>
</feature>
<evidence type="ECO:0000256" key="14">
    <source>
        <dbReference type="ARBA" id="ARBA00042883"/>
    </source>
</evidence>
<gene>
    <name evidence="17" type="ORF">GP2143_11352</name>
</gene>
<evidence type="ECO:0000256" key="1">
    <source>
        <dbReference type="ARBA" id="ARBA00010876"/>
    </source>
</evidence>
<proteinExistence type="inferred from homology"/>
<dbReference type="InterPro" id="IPR050188">
    <property type="entry name" value="RluA_PseudoU_synthase"/>
</dbReference>
<dbReference type="InterPro" id="IPR006224">
    <property type="entry name" value="PsdUridine_synth_RluA-like_CS"/>
</dbReference>
<dbReference type="GO" id="GO:0160151">
    <property type="term" value="F:tRNA pseudouridine(32) synthase activity"/>
    <property type="evidence" value="ECO:0007669"/>
    <property type="project" value="UniProtKB-EC"/>
</dbReference>
<dbReference type="EMBL" id="AAVT01000010">
    <property type="protein sequence ID" value="EAW30166.1"/>
    <property type="molecule type" value="Genomic_DNA"/>
</dbReference>
<dbReference type="Pfam" id="PF00849">
    <property type="entry name" value="PseudoU_synth_2"/>
    <property type="match status" value="1"/>
</dbReference>
<dbReference type="Gene3D" id="3.30.2350.10">
    <property type="entry name" value="Pseudouridine synthase"/>
    <property type="match status" value="1"/>
</dbReference>
<keyword evidence="3" id="KW-0819">tRNA processing</keyword>
<keyword evidence="4" id="KW-0413">Isomerase</keyword>
<dbReference type="CDD" id="cd02869">
    <property type="entry name" value="PseudoU_synth_RluA_like"/>
    <property type="match status" value="1"/>
</dbReference>
<dbReference type="GO" id="GO:0008033">
    <property type="term" value="P:tRNA processing"/>
    <property type="evidence" value="ECO:0007669"/>
    <property type="project" value="UniProtKB-KW"/>
</dbReference>
<dbReference type="InterPro" id="IPR006145">
    <property type="entry name" value="PsdUridine_synth_RsuA/RluA"/>
</dbReference>
<dbReference type="GO" id="GO:0000455">
    <property type="term" value="P:enzyme-directed rRNA pseudouridine synthesis"/>
    <property type="evidence" value="ECO:0007669"/>
    <property type="project" value="TreeGrafter"/>
</dbReference>
<evidence type="ECO:0000256" key="8">
    <source>
        <dbReference type="ARBA" id="ARBA00038944"/>
    </source>
</evidence>
<evidence type="ECO:0000256" key="15">
    <source>
        <dbReference type="ARBA" id="ARBA00043143"/>
    </source>
</evidence>
<dbReference type="AlphaFoldDB" id="A0YGE0"/>
<evidence type="ECO:0000256" key="7">
    <source>
        <dbReference type="ARBA" id="ARBA00037305"/>
    </source>
</evidence>
<comment type="catalytic activity">
    <reaction evidence="5">
        <text>uridine(32) in tRNA = pseudouridine(32) in tRNA</text>
        <dbReference type="Rhea" id="RHEA:42544"/>
        <dbReference type="Rhea" id="RHEA-COMP:10107"/>
        <dbReference type="Rhea" id="RHEA-COMP:10108"/>
        <dbReference type="ChEBI" id="CHEBI:65314"/>
        <dbReference type="ChEBI" id="CHEBI:65315"/>
        <dbReference type="EC" id="5.4.99.28"/>
    </reaction>
</comment>
<dbReference type="Proteomes" id="UP000004931">
    <property type="component" value="Unassembled WGS sequence"/>
</dbReference>
<name>A0YGE0_9GAMM</name>
<evidence type="ECO:0000313" key="18">
    <source>
        <dbReference type="Proteomes" id="UP000004931"/>
    </source>
</evidence>
<evidence type="ECO:0000256" key="13">
    <source>
        <dbReference type="ARBA" id="ARBA00042844"/>
    </source>
</evidence>
<organism evidence="17 18">
    <name type="scientific">marine gamma proteobacterium HTCC2143</name>
    <dbReference type="NCBI Taxonomy" id="247633"/>
    <lineage>
        <taxon>Bacteria</taxon>
        <taxon>Pseudomonadati</taxon>
        <taxon>Pseudomonadota</taxon>
        <taxon>Gammaproteobacteria</taxon>
        <taxon>Cellvibrionales</taxon>
        <taxon>Spongiibacteraceae</taxon>
        <taxon>BD1-7 clade</taxon>
    </lineage>
</organism>
<evidence type="ECO:0000256" key="5">
    <source>
        <dbReference type="ARBA" id="ARBA00036184"/>
    </source>
</evidence>
<evidence type="ECO:0000259" key="16">
    <source>
        <dbReference type="Pfam" id="PF00849"/>
    </source>
</evidence>
<evidence type="ECO:0000256" key="10">
    <source>
        <dbReference type="ARBA" id="ARBA00039988"/>
    </source>
</evidence>
<evidence type="ECO:0000256" key="3">
    <source>
        <dbReference type="ARBA" id="ARBA00022694"/>
    </source>
</evidence>
<sequence>MLSNPYIVKPCTEDVEILFTDDDLLLVNKPAGLLSVPGRHPANKDCLITRVQRQYADARIVHRLDMDTSGIMVLALSADSHRALSQLFAERKIIKEYEANVYGTIIDDHRLIDLPLLCDWPNRPRQKVDFHHGKNAQTWVERVSQHPDGWTRVLLKPVTGRSHQLRVHLAEIGHPILGCEFYAHQRAVSMADRLQLHATKLEFCHPNSGETILGISNCPFQ</sequence>
<evidence type="ECO:0000313" key="17">
    <source>
        <dbReference type="EMBL" id="EAW30166.1"/>
    </source>
</evidence>
<evidence type="ECO:0000256" key="6">
    <source>
        <dbReference type="ARBA" id="ARBA00036916"/>
    </source>
</evidence>
<evidence type="ECO:0000256" key="9">
    <source>
        <dbReference type="ARBA" id="ARBA00038945"/>
    </source>
</evidence>
<comment type="similarity">
    <text evidence="1">Belongs to the pseudouridine synthase RluA family.</text>
</comment>
<protein>
    <recommendedName>
        <fullName evidence="10">Dual-specificity RNA pseudouridine synthase RluA</fullName>
        <ecNumber evidence="8">5.4.99.28</ecNumber>
        <ecNumber evidence="9">5.4.99.29</ecNumber>
    </recommendedName>
    <alternativeName>
        <fullName evidence="11">23S rRNA pseudouridine(746) synthase</fullName>
    </alternativeName>
    <alternativeName>
        <fullName evidence="14">Ribosomal large subunit pseudouridine synthase A</fullName>
    </alternativeName>
    <alternativeName>
        <fullName evidence="13">rRNA pseudouridylate synthase A</fullName>
    </alternativeName>
    <alternativeName>
        <fullName evidence="15">rRNA-uridine isomerase A</fullName>
    </alternativeName>
    <alternativeName>
        <fullName evidence="12">tRNA pseudouridine(32) synthase</fullName>
    </alternativeName>
</protein>